<dbReference type="eggNOG" id="COG2067">
    <property type="taxonomic scope" value="Bacteria"/>
</dbReference>
<dbReference type="PATRIC" id="fig|348824.6.peg.2351"/>
<accession>W6RGI3</accession>
<reference evidence="2" key="1">
    <citation type="submission" date="2013-11" db="EMBL/GenBank/DDBJ databases">
        <title>Draft genome sequence of the broad-host-range Rhizobium sp. LPU83 strain, a member of the low-genetic diversity Oregon-like Rhizobium sp. group.</title>
        <authorList>
            <person name="Wibberg D."/>
            <person name="Puehler A."/>
            <person name="Schlueter A."/>
        </authorList>
    </citation>
    <scope>NUCLEOTIDE SEQUENCE [LARGE SCALE GENOMIC DNA]</scope>
    <source>
        <strain evidence="2">LPU83</strain>
    </source>
</reference>
<dbReference type="AlphaFoldDB" id="W6RGI3"/>
<dbReference type="HOGENOM" id="CLU_2619634_0_0_5"/>
<dbReference type="EMBL" id="HG916852">
    <property type="protein sequence ID" value="CDM57833.1"/>
    <property type="molecule type" value="Genomic_DNA"/>
</dbReference>
<protein>
    <submittedName>
        <fullName evidence="2">Uncharacterized protein</fullName>
    </submittedName>
</protein>
<evidence type="ECO:0000313" key="2">
    <source>
        <dbReference type="EMBL" id="CDM57833.1"/>
    </source>
</evidence>
<feature type="transmembrane region" description="Helical" evidence="1">
    <location>
        <begin position="7"/>
        <end position="29"/>
    </location>
</feature>
<keyword evidence="1" id="KW-0472">Membrane</keyword>
<dbReference type="RefSeq" id="WP_024312866.1">
    <property type="nucleotide sequence ID" value="NZ_ATTO01000001.1"/>
</dbReference>
<evidence type="ECO:0000256" key="1">
    <source>
        <dbReference type="SAM" id="Phobius"/>
    </source>
</evidence>
<sequence>MLRFSPCFPCMSLFGIVFCLLSIAAWAPFLKDNRSLAGFDTDVDVSFSSILNHLDFVLMGNVKVTNGKWSVSTGARSK</sequence>
<dbReference type="Proteomes" id="UP000019443">
    <property type="component" value="Chromosome"/>
</dbReference>
<dbReference type="KEGG" id="rhl:LPU83_2176"/>
<proteinExistence type="predicted"/>
<keyword evidence="1" id="KW-1133">Transmembrane helix</keyword>
<gene>
    <name evidence="2" type="ORF">LPU83_2176</name>
</gene>
<evidence type="ECO:0000313" key="3">
    <source>
        <dbReference type="Proteomes" id="UP000019443"/>
    </source>
</evidence>
<keyword evidence="3" id="KW-1185">Reference proteome</keyword>
<name>W6RGI3_9HYPH</name>
<keyword evidence="1" id="KW-0812">Transmembrane</keyword>
<organism evidence="2 3">
    <name type="scientific">Rhizobium favelukesii</name>
    <dbReference type="NCBI Taxonomy" id="348824"/>
    <lineage>
        <taxon>Bacteria</taxon>
        <taxon>Pseudomonadati</taxon>
        <taxon>Pseudomonadota</taxon>
        <taxon>Alphaproteobacteria</taxon>
        <taxon>Hyphomicrobiales</taxon>
        <taxon>Rhizobiaceae</taxon>
        <taxon>Rhizobium/Agrobacterium group</taxon>
        <taxon>Rhizobium</taxon>
    </lineage>
</organism>